<keyword evidence="4" id="KW-0808">Transferase</keyword>
<evidence type="ECO:0000256" key="4">
    <source>
        <dbReference type="ARBA" id="ARBA00022679"/>
    </source>
</evidence>
<evidence type="ECO:0000256" key="9">
    <source>
        <dbReference type="ARBA" id="ARBA00038120"/>
    </source>
</evidence>
<evidence type="ECO:0000256" key="7">
    <source>
        <dbReference type="ARBA" id="ARBA00037281"/>
    </source>
</evidence>
<comment type="similarity">
    <text evidence="9">Belongs to the glycosyltransferase 2 family. CrtQ subfamily.</text>
</comment>
<evidence type="ECO:0000256" key="3">
    <source>
        <dbReference type="ARBA" id="ARBA00022676"/>
    </source>
</evidence>
<reference evidence="12" key="1">
    <citation type="submission" date="2021-03" db="EMBL/GenBank/DDBJ databases">
        <title>Antimicrobial resistance genes in bacteria isolated from Japanese honey, and their potential for conferring macrolide and lincosamide resistance in the American foulbrood pathogen Paenibacillus larvae.</title>
        <authorList>
            <person name="Okamoto M."/>
            <person name="Kumagai M."/>
            <person name="Kanamori H."/>
            <person name="Takamatsu D."/>
        </authorList>
    </citation>
    <scope>NUCLEOTIDE SEQUENCE</scope>
    <source>
        <strain evidence="12">J2TS6</strain>
    </source>
</reference>
<comment type="caution">
    <text evidence="12">The sequence shown here is derived from an EMBL/GenBank/DDBJ whole genome shotgun (WGS) entry which is preliminary data.</text>
</comment>
<keyword evidence="6" id="KW-0472">Membrane</keyword>
<evidence type="ECO:0000313" key="12">
    <source>
        <dbReference type="EMBL" id="GIO33795.1"/>
    </source>
</evidence>
<evidence type="ECO:0000256" key="8">
    <source>
        <dbReference type="ARBA" id="ARBA00037904"/>
    </source>
</evidence>
<accession>A0A919XN09</accession>
<name>A0A919XN09_9BACL</name>
<dbReference type="AlphaFoldDB" id="A0A919XN09"/>
<dbReference type="GO" id="GO:0016117">
    <property type="term" value="P:carotenoid biosynthetic process"/>
    <property type="evidence" value="ECO:0007669"/>
    <property type="project" value="UniProtKB-KW"/>
</dbReference>
<feature type="domain" description="Glycosyltransferase 2-like" evidence="11">
    <location>
        <begin position="5"/>
        <end position="105"/>
    </location>
</feature>
<dbReference type="PANTHER" id="PTHR43646">
    <property type="entry name" value="GLYCOSYLTRANSFERASE"/>
    <property type="match status" value="1"/>
</dbReference>
<comment type="subcellular location">
    <subcellularLocation>
        <location evidence="1">Cell membrane</location>
    </subcellularLocation>
</comment>
<evidence type="ECO:0000256" key="10">
    <source>
        <dbReference type="ARBA" id="ARBA00040345"/>
    </source>
</evidence>
<sequence length="224" mass="24280">MIRAARQVHESSEVIVVANGCTDRTEKIAAAMGARVLHYDEPLGHDAGRTIGAEAALGQVLLFVDADMKIGSADLKPFVSAVLNGTDVALNRYNGPVRRRQPHPVVLAKHALNTFLHRSDLSGASMTSVPHAISRKAADCIGASHLSVPPLAQAIAIRSGLNVAAVHEVPVGKLNRRRVKHNGTDLLQQVVIDDHLRAMEWYLSDTDPRAGFSDLFRDRNRVGR</sequence>
<evidence type="ECO:0000313" key="13">
    <source>
        <dbReference type="Proteomes" id="UP000679779"/>
    </source>
</evidence>
<dbReference type="SUPFAM" id="SSF53448">
    <property type="entry name" value="Nucleotide-diphospho-sugar transferases"/>
    <property type="match status" value="1"/>
</dbReference>
<comment type="pathway">
    <text evidence="8">Carotenoid biosynthesis; staphyloxanthin biosynthesis; staphyloxanthin from farnesyl diphosphate: step 4/5.</text>
</comment>
<protein>
    <recommendedName>
        <fullName evidence="10">4,4'-diaponeurosporenoate glycosyltransferase</fullName>
    </recommendedName>
</protein>
<organism evidence="12 13">
    <name type="scientific">Paenibacillus albilobatus</name>
    <dbReference type="NCBI Taxonomy" id="2716884"/>
    <lineage>
        <taxon>Bacteria</taxon>
        <taxon>Bacillati</taxon>
        <taxon>Bacillota</taxon>
        <taxon>Bacilli</taxon>
        <taxon>Bacillales</taxon>
        <taxon>Paenibacillaceae</taxon>
        <taxon>Paenibacillus</taxon>
    </lineage>
</organism>
<keyword evidence="2" id="KW-1003">Cell membrane</keyword>
<evidence type="ECO:0000256" key="5">
    <source>
        <dbReference type="ARBA" id="ARBA00022746"/>
    </source>
</evidence>
<evidence type="ECO:0000259" key="11">
    <source>
        <dbReference type="Pfam" id="PF00535"/>
    </source>
</evidence>
<keyword evidence="3" id="KW-0328">Glycosyltransferase</keyword>
<dbReference type="InterPro" id="IPR001173">
    <property type="entry name" value="Glyco_trans_2-like"/>
</dbReference>
<proteinExistence type="inferred from homology"/>
<comment type="function">
    <text evidence="7">Catalyzes the glycosylation of 4,4'-diaponeurosporenoate, i.e. the esterification of glucose at the C1'' position with the carboxyl group of 4,4'-diaponeurosporenic acid, to form glycosyl-4,4'-diaponeurosporenoate. This is a step in the biosynthesis of staphyloxanthin, an orange pigment present in most staphylococci strains.</text>
</comment>
<dbReference type="InterPro" id="IPR029044">
    <property type="entry name" value="Nucleotide-diphossugar_trans"/>
</dbReference>
<dbReference type="Pfam" id="PF00535">
    <property type="entry name" value="Glycos_transf_2"/>
    <property type="match status" value="1"/>
</dbReference>
<dbReference type="Proteomes" id="UP000679779">
    <property type="component" value="Unassembled WGS sequence"/>
</dbReference>
<evidence type="ECO:0000256" key="6">
    <source>
        <dbReference type="ARBA" id="ARBA00023136"/>
    </source>
</evidence>
<dbReference type="GO" id="GO:0005886">
    <property type="term" value="C:plasma membrane"/>
    <property type="evidence" value="ECO:0007669"/>
    <property type="project" value="UniProtKB-SubCell"/>
</dbReference>
<keyword evidence="5" id="KW-0125">Carotenoid biosynthesis</keyword>
<dbReference type="PANTHER" id="PTHR43646:SF2">
    <property type="entry name" value="GLYCOSYLTRANSFERASE 2-LIKE DOMAIN-CONTAINING PROTEIN"/>
    <property type="match status" value="1"/>
</dbReference>
<gene>
    <name evidence="12" type="ORF">J2TS6_49360</name>
</gene>
<evidence type="ECO:0000256" key="1">
    <source>
        <dbReference type="ARBA" id="ARBA00004236"/>
    </source>
</evidence>
<dbReference type="GO" id="GO:0016757">
    <property type="term" value="F:glycosyltransferase activity"/>
    <property type="evidence" value="ECO:0007669"/>
    <property type="project" value="UniProtKB-KW"/>
</dbReference>
<dbReference type="EMBL" id="BORQ01000007">
    <property type="protein sequence ID" value="GIO33795.1"/>
    <property type="molecule type" value="Genomic_DNA"/>
</dbReference>
<dbReference type="Gene3D" id="3.90.550.10">
    <property type="entry name" value="Spore Coat Polysaccharide Biosynthesis Protein SpsA, Chain A"/>
    <property type="match status" value="1"/>
</dbReference>
<evidence type="ECO:0000256" key="2">
    <source>
        <dbReference type="ARBA" id="ARBA00022475"/>
    </source>
</evidence>
<keyword evidence="13" id="KW-1185">Reference proteome</keyword>